<dbReference type="AlphaFoldDB" id="D3BGH8"/>
<evidence type="ECO:0000313" key="2">
    <source>
        <dbReference type="Proteomes" id="UP000001396"/>
    </source>
</evidence>
<proteinExistence type="predicted"/>
<dbReference type="InParanoid" id="D3BGH8"/>
<dbReference type="EMBL" id="ADBJ01000034">
    <property type="protein sequence ID" value="EFA79578.1"/>
    <property type="molecule type" value="Genomic_DNA"/>
</dbReference>
<dbReference type="Proteomes" id="UP000001396">
    <property type="component" value="Unassembled WGS sequence"/>
</dbReference>
<dbReference type="GeneID" id="31363110"/>
<evidence type="ECO:0000313" key="1">
    <source>
        <dbReference type="EMBL" id="EFA79578.1"/>
    </source>
</evidence>
<keyword evidence="2" id="KW-1185">Reference proteome</keyword>
<sequence length="107" mass="11181">MNSGVRSFLRSVNRSNLFVNRSTTTTTVVNGVKSSSSSSSSSTINCKSFSQYSSTKSVPVVASSSTSLKPNSSTTSSILSIRSRVTRNGMSVMELLAIAGSDDDDGV</sequence>
<dbReference type="RefSeq" id="XP_020431699.1">
    <property type="nucleotide sequence ID" value="XM_020578464.1"/>
</dbReference>
<protein>
    <submittedName>
        <fullName evidence="1">Uncharacterized protein</fullName>
    </submittedName>
</protein>
<reference evidence="1 2" key="1">
    <citation type="journal article" date="2011" name="Genome Res.">
        <title>Phylogeny-wide analysis of social amoeba genomes highlights ancient origins for complex intercellular communication.</title>
        <authorList>
            <person name="Heidel A.J."/>
            <person name="Lawal H.M."/>
            <person name="Felder M."/>
            <person name="Schilde C."/>
            <person name="Helps N.R."/>
            <person name="Tunggal B."/>
            <person name="Rivero F."/>
            <person name="John U."/>
            <person name="Schleicher M."/>
            <person name="Eichinger L."/>
            <person name="Platzer M."/>
            <person name="Noegel A.A."/>
            <person name="Schaap P."/>
            <person name="Gloeckner G."/>
        </authorList>
    </citation>
    <scope>NUCLEOTIDE SEQUENCE [LARGE SCALE GENOMIC DNA]</scope>
    <source>
        <strain evidence="2">ATCC 26659 / Pp 5 / PN500</strain>
    </source>
</reference>
<gene>
    <name evidence="1" type="ORF">PPL_07629</name>
</gene>
<name>D3BGH8_HETP5</name>
<organism evidence="1 2">
    <name type="scientific">Heterostelium pallidum (strain ATCC 26659 / Pp 5 / PN500)</name>
    <name type="common">Cellular slime mold</name>
    <name type="synonym">Polysphondylium pallidum</name>
    <dbReference type="NCBI Taxonomy" id="670386"/>
    <lineage>
        <taxon>Eukaryota</taxon>
        <taxon>Amoebozoa</taxon>
        <taxon>Evosea</taxon>
        <taxon>Eumycetozoa</taxon>
        <taxon>Dictyostelia</taxon>
        <taxon>Acytosteliales</taxon>
        <taxon>Acytosteliaceae</taxon>
        <taxon>Heterostelium</taxon>
    </lineage>
</organism>
<comment type="caution">
    <text evidence="1">The sequence shown here is derived from an EMBL/GenBank/DDBJ whole genome shotgun (WGS) entry which is preliminary data.</text>
</comment>
<accession>D3BGH8</accession>